<reference evidence="1 2" key="1">
    <citation type="submission" date="2024-02" db="EMBL/GenBank/DDBJ databases">
        <title>A novel Wenzhouxiangellaceae bacterium, isolated from coastal sediments.</title>
        <authorList>
            <person name="Du Z.-J."/>
            <person name="Ye Y.-Q."/>
            <person name="Zhang X.-Y."/>
        </authorList>
    </citation>
    <scope>NUCLEOTIDE SEQUENCE [LARGE SCALE GENOMIC DNA]</scope>
    <source>
        <strain evidence="1 2">CH-27</strain>
    </source>
</reference>
<evidence type="ECO:0000313" key="2">
    <source>
        <dbReference type="Proteomes" id="UP001359886"/>
    </source>
</evidence>
<sequence>MIITVFVSTHSAGDQWRAELLEQAWLESGQPGELLRLVAAPANAALPMHGTARVVRTLPYDPHPYLPDRFSGYKLPAALLEWLVRESVDASLLLLDLESVLLQPLDDEAEPGGAVGHRWSDWPEGEGPFGLAEDFTGLQAWCVNRTLEPPRVTFPVMIHSTDLRKMAARWLELTGLIRNLISPDSELANQAHQVAYAVAAAEYRIPHRAKKLAAASTDRRAGAPVLDYGQPIVSARKETVWDAATYRPWTRPDATAARAGAGRDFLSFLEDYVTRRESGALLATRRPRRCHGVREARLPDRMVLEVPGAEELLQLNASAGAIWNLCDNQRTLADIADVLQEQFEVPGDVVCDDVERTVIELHSQGALELDKASP</sequence>
<evidence type="ECO:0000313" key="1">
    <source>
        <dbReference type="EMBL" id="MEJ8567675.1"/>
    </source>
</evidence>
<organism evidence="1 2">
    <name type="scientific">Elongatibacter sediminis</name>
    <dbReference type="NCBI Taxonomy" id="3119006"/>
    <lineage>
        <taxon>Bacteria</taxon>
        <taxon>Pseudomonadati</taxon>
        <taxon>Pseudomonadota</taxon>
        <taxon>Gammaproteobacteria</taxon>
        <taxon>Chromatiales</taxon>
        <taxon>Wenzhouxiangellaceae</taxon>
        <taxon>Elongatibacter</taxon>
    </lineage>
</organism>
<dbReference type="AlphaFoldDB" id="A0AAW9RFT5"/>
<gene>
    <name evidence="1" type="ORF">V3330_08575</name>
</gene>
<dbReference type="Proteomes" id="UP001359886">
    <property type="component" value="Unassembled WGS sequence"/>
</dbReference>
<dbReference type="InterPro" id="IPR041881">
    <property type="entry name" value="PqqD_sf"/>
</dbReference>
<name>A0AAW9RFT5_9GAMM</name>
<comment type="caution">
    <text evidence="1">The sequence shown here is derived from an EMBL/GenBank/DDBJ whole genome shotgun (WGS) entry which is preliminary data.</text>
</comment>
<dbReference type="InterPro" id="IPR008792">
    <property type="entry name" value="PQQD"/>
</dbReference>
<dbReference type="Gene3D" id="1.10.10.1150">
    <property type="entry name" value="Coenzyme PQQ synthesis protein D (PqqD)"/>
    <property type="match status" value="1"/>
</dbReference>
<protein>
    <submittedName>
        <fullName evidence="1">PqqD family protein</fullName>
    </submittedName>
</protein>
<dbReference type="EMBL" id="JAZHOG010000005">
    <property type="protein sequence ID" value="MEJ8567675.1"/>
    <property type="molecule type" value="Genomic_DNA"/>
</dbReference>
<dbReference type="RefSeq" id="WP_354695000.1">
    <property type="nucleotide sequence ID" value="NZ_JAZHOG010000005.1"/>
</dbReference>
<proteinExistence type="predicted"/>
<dbReference type="Pfam" id="PF05402">
    <property type="entry name" value="PqqD"/>
    <property type="match status" value="1"/>
</dbReference>
<accession>A0AAW9RFT5</accession>
<keyword evidence="2" id="KW-1185">Reference proteome</keyword>